<comment type="caution">
    <text evidence="1">The sequence shown here is derived from an EMBL/GenBank/DDBJ whole genome shotgun (WGS) entry which is preliminary data.</text>
</comment>
<organism evidence="1 2">
    <name type="scientific">Halomarina halobia</name>
    <dbReference type="NCBI Taxonomy" id="3033386"/>
    <lineage>
        <taxon>Archaea</taxon>
        <taxon>Methanobacteriati</taxon>
        <taxon>Methanobacteriota</taxon>
        <taxon>Stenosarchaea group</taxon>
        <taxon>Halobacteria</taxon>
        <taxon>Halobacteriales</taxon>
        <taxon>Natronomonadaceae</taxon>
        <taxon>Halomarina</taxon>
    </lineage>
</organism>
<dbReference type="GeneID" id="79316358"/>
<gene>
    <name evidence="1" type="ORF">ACFQPE_09300</name>
</gene>
<sequence length="55" mass="5479">MRVPLKPVAGAVADLTAPIPATAALGAGFLASAAAIYRWEVPADAAAGEARQFAD</sequence>
<evidence type="ECO:0000313" key="1">
    <source>
        <dbReference type="EMBL" id="MFC7316989.1"/>
    </source>
</evidence>
<evidence type="ECO:0000313" key="2">
    <source>
        <dbReference type="Proteomes" id="UP001596547"/>
    </source>
</evidence>
<keyword evidence="2" id="KW-1185">Reference proteome</keyword>
<dbReference type="EMBL" id="JBHTBF010000002">
    <property type="protein sequence ID" value="MFC7316989.1"/>
    <property type="molecule type" value="Genomic_DNA"/>
</dbReference>
<dbReference type="RefSeq" id="WP_276303752.1">
    <property type="nucleotide sequence ID" value="NZ_CP119992.1"/>
</dbReference>
<accession>A0ABD6AAH6</accession>
<dbReference type="AlphaFoldDB" id="A0ABD6AAH6"/>
<dbReference type="Proteomes" id="UP001596547">
    <property type="component" value="Unassembled WGS sequence"/>
</dbReference>
<name>A0ABD6AAH6_9EURY</name>
<protein>
    <submittedName>
        <fullName evidence="1">Uncharacterized protein</fullName>
    </submittedName>
</protein>
<reference evidence="1 2" key="1">
    <citation type="journal article" date="2019" name="Int. J. Syst. Evol. Microbiol.">
        <title>The Global Catalogue of Microorganisms (GCM) 10K type strain sequencing project: providing services to taxonomists for standard genome sequencing and annotation.</title>
        <authorList>
            <consortium name="The Broad Institute Genomics Platform"/>
            <consortium name="The Broad Institute Genome Sequencing Center for Infectious Disease"/>
            <person name="Wu L."/>
            <person name="Ma J."/>
        </authorList>
    </citation>
    <scope>NUCLEOTIDE SEQUENCE [LARGE SCALE GENOMIC DNA]</scope>
    <source>
        <strain evidence="1 2">PSR21</strain>
    </source>
</reference>
<proteinExistence type="predicted"/>